<keyword evidence="2" id="KW-1185">Reference proteome</keyword>
<reference evidence="1 2" key="1">
    <citation type="journal article" date="2022" name="Genome Biol. Evol.">
        <title>Host diet, physiology and behaviors set the stage for Lachnospiraceae cladogenesis.</title>
        <authorList>
            <person name="Vera-Ponce De Leon A."/>
            <person name="Schneider M."/>
            <person name="Jahnes B.C."/>
            <person name="Sadowski V."/>
            <person name="Camuy-Velez L.A."/>
            <person name="Duan J."/>
            <person name="Sabree Z.L."/>
        </authorList>
    </citation>
    <scope>NUCLEOTIDE SEQUENCE [LARGE SCALE GENOMIC DNA]</scope>
    <source>
        <strain evidence="1 2">PAL227</strain>
    </source>
</reference>
<evidence type="ECO:0000313" key="2">
    <source>
        <dbReference type="Proteomes" id="UP001523565"/>
    </source>
</evidence>
<accession>A0ABT1ENR6</accession>
<evidence type="ECO:0000313" key="1">
    <source>
        <dbReference type="EMBL" id="MCP1110927.1"/>
    </source>
</evidence>
<protein>
    <submittedName>
        <fullName evidence="1">Uncharacterized protein</fullName>
    </submittedName>
</protein>
<sequence length="79" mass="9342">MRVPARTMTFFDLEVIKLITEKYGLEEKEAITAFIKSKTYDMLSDSTYEVYAMSPRIVFDMWESEKVTGDPRNSQYIRE</sequence>
<proteinExistence type="predicted"/>
<gene>
    <name evidence="1" type="ORF">NK118_11770</name>
</gene>
<dbReference type="Proteomes" id="UP001523565">
    <property type="component" value="Unassembled WGS sequence"/>
</dbReference>
<dbReference type="EMBL" id="JAMZFV010000020">
    <property type="protein sequence ID" value="MCP1110927.1"/>
    <property type="molecule type" value="Genomic_DNA"/>
</dbReference>
<organism evidence="1 2">
    <name type="scientific">Ohessyouella blattaphilus</name>
    <dbReference type="NCBI Taxonomy" id="2949333"/>
    <lineage>
        <taxon>Bacteria</taxon>
        <taxon>Bacillati</taxon>
        <taxon>Bacillota</taxon>
        <taxon>Clostridia</taxon>
        <taxon>Lachnospirales</taxon>
        <taxon>Lachnospiraceae</taxon>
        <taxon>Ohessyouella</taxon>
    </lineage>
</organism>
<name>A0ABT1ENR6_9FIRM</name>
<dbReference type="RefSeq" id="WP_262069808.1">
    <property type="nucleotide sequence ID" value="NZ_JAMXOC010000020.1"/>
</dbReference>
<comment type="caution">
    <text evidence="1">The sequence shown here is derived from an EMBL/GenBank/DDBJ whole genome shotgun (WGS) entry which is preliminary data.</text>
</comment>